<dbReference type="PROSITE" id="PS01012">
    <property type="entry name" value="FOLYLPOLYGLU_SYNT_2"/>
    <property type="match status" value="1"/>
</dbReference>
<evidence type="ECO:0000256" key="7">
    <source>
        <dbReference type="ARBA" id="ARBA00022840"/>
    </source>
</evidence>
<dbReference type="PIRSF" id="PIRSF001563">
    <property type="entry name" value="Folylpolyglu_synth"/>
    <property type="match status" value="1"/>
</dbReference>
<keyword evidence="15" id="KW-1185">Reference proteome</keyword>
<dbReference type="GO" id="GO:0008841">
    <property type="term" value="F:dihydrofolate synthase activity"/>
    <property type="evidence" value="ECO:0007669"/>
    <property type="project" value="TreeGrafter"/>
</dbReference>
<evidence type="ECO:0000259" key="12">
    <source>
        <dbReference type="Pfam" id="PF02875"/>
    </source>
</evidence>
<reference evidence="14 15" key="1">
    <citation type="submission" date="2016-02" db="EMBL/GenBank/DDBJ databases">
        <title>Anaerosporomusa subterraneum gen. nov., sp. nov., a spore-forming obligate anaerobe isolated from saprolite.</title>
        <authorList>
            <person name="Choi J.K."/>
            <person name="Shah M."/>
            <person name="Yee N."/>
        </authorList>
    </citation>
    <scope>NUCLEOTIDE SEQUENCE [LARGE SCALE GENOMIC DNA]</scope>
    <source>
        <strain evidence="14 15">RU4</strain>
    </source>
</reference>
<comment type="caution">
    <text evidence="14">The sequence shown here is derived from an EMBL/GenBank/DDBJ whole genome shotgun (WGS) entry which is preliminary data.</text>
</comment>
<name>A0A154BS59_ANASB</name>
<dbReference type="InterPro" id="IPR001645">
    <property type="entry name" value="Folylpolyglutamate_synth"/>
</dbReference>
<dbReference type="GO" id="GO:0004326">
    <property type="term" value="F:tetrahydrofolylpolyglutamate synthase activity"/>
    <property type="evidence" value="ECO:0007669"/>
    <property type="project" value="UniProtKB-EC"/>
</dbReference>
<gene>
    <name evidence="14" type="ORF">AXX12_10350</name>
</gene>
<sequence length="433" mass="46238">MTYEESLDYLASLQRFGINLGLARITKLLELLDHPERRFRSIHIAGTNGKGSTTAMLSAVLTAAGFRTGMYISPHLDDYTERISIDGKTVSQHEFATAIKTVATLASTMEADGLEHPTEFELITAAAFHYFAAAGVEYAVIEAGLGGRIDSTNVITPEIAVITNVTFEHADKLGPALRDIASHKAGIIKAGKPVVTAARGESLAVIQSEATEIGSTVYIAGQNFSCESQGIRDGQQFITFQNEGSESQYTISLLGRHQAENAGLVLMTLRLLGKSEPRLTEEAVITGLRLAVWPGRFELLGHKPDLIIDGAHNPDSARALRLTLDEIYPDRSVVFVLGILADKDVSGVSQTLVRHSDRVVTVKPDSPRAAEPAAVAAQFPAGQAIVSTTVSEGIRQAVDLAGPDGIVCVAGSLYQVGEARKAALSRQLSHTSL</sequence>
<evidence type="ECO:0000313" key="14">
    <source>
        <dbReference type="EMBL" id="KYZ76802.1"/>
    </source>
</evidence>
<dbReference type="Gene3D" id="3.90.190.20">
    <property type="entry name" value="Mur ligase, C-terminal domain"/>
    <property type="match status" value="1"/>
</dbReference>
<accession>A0A154BS59</accession>
<feature type="domain" description="Mur ligase C-terminal" evidence="12">
    <location>
        <begin position="295"/>
        <end position="412"/>
    </location>
</feature>
<dbReference type="PANTHER" id="PTHR11136">
    <property type="entry name" value="FOLYLPOLYGLUTAMATE SYNTHASE-RELATED"/>
    <property type="match status" value="1"/>
</dbReference>
<protein>
    <recommendedName>
        <fullName evidence="3">tetrahydrofolate synthase</fullName>
        <ecNumber evidence="3">6.3.2.17</ecNumber>
    </recommendedName>
    <alternativeName>
        <fullName evidence="9">Tetrahydrofolylpolyglutamate synthase</fullName>
    </alternativeName>
</protein>
<evidence type="ECO:0000256" key="3">
    <source>
        <dbReference type="ARBA" id="ARBA00013025"/>
    </source>
</evidence>
<dbReference type="Gene3D" id="3.40.1190.10">
    <property type="entry name" value="Mur-like, catalytic domain"/>
    <property type="match status" value="1"/>
</dbReference>
<evidence type="ECO:0000256" key="9">
    <source>
        <dbReference type="ARBA" id="ARBA00030592"/>
    </source>
</evidence>
<dbReference type="SUPFAM" id="SSF53623">
    <property type="entry name" value="MurD-like peptide ligases, catalytic domain"/>
    <property type="match status" value="1"/>
</dbReference>
<dbReference type="EC" id="6.3.2.17" evidence="3"/>
<dbReference type="NCBIfam" id="TIGR01499">
    <property type="entry name" value="folC"/>
    <property type="match status" value="1"/>
</dbReference>
<evidence type="ECO:0000256" key="10">
    <source>
        <dbReference type="ARBA" id="ARBA00047493"/>
    </source>
</evidence>
<dbReference type="InterPro" id="IPR036615">
    <property type="entry name" value="Mur_ligase_C_dom_sf"/>
</dbReference>
<feature type="domain" description="Mur ligase central" evidence="13">
    <location>
        <begin position="44"/>
        <end position="266"/>
    </location>
</feature>
<dbReference type="STRING" id="1794912.AXX12_10350"/>
<comment type="similarity">
    <text evidence="2 11">Belongs to the folylpolyglutamate synthase family.</text>
</comment>
<dbReference type="InterPro" id="IPR013221">
    <property type="entry name" value="Mur_ligase_cen"/>
</dbReference>
<dbReference type="GO" id="GO:0005524">
    <property type="term" value="F:ATP binding"/>
    <property type="evidence" value="ECO:0007669"/>
    <property type="project" value="UniProtKB-KW"/>
</dbReference>
<evidence type="ECO:0000256" key="11">
    <source>
        <dbReference type="PIRNR" id="PIRNR001563"/>
    </source>
</evidence>
<dbReference type="FunFam" id="3.40.1190.10:FF:000011">
    <property type="entry name" value="Folylpolyglutamate synthase/dihydrofolate synthase"/>
    <property type="match status" value="1"/>
</dbReference>
<evidence type="ECO:0000256" key="6">
    <source>
        <dbReference type="ARBA" id="ARBA00022741"/>
    </source>
</evidence>
<keyword evidence="5" id="KW-0479">Metal-binding</keyword>
<organism evidence="14 15">
    <name type="scientific">Anaerosporomusa subterranea</name>
    <dbReference type="NCBI Taxonomy" id="1794912"/>
    <lineage>
        <taxon>Bacteria</taxon>
        <taxon>Bacillati</taxon>
        <taxon>Bacillota</taxon>
        <taxon>Negativicutes</taxon>
        <taxon>Acetonemataceae</taxon>
        <taxon>Anaerosporomusa</taxon>
    </lineage>
</organism>
<evidence type="ECO:0000256" key="1">
    <source>
        <dbReference type="ARBA" id="ARBA00001946"/>
    </source>
</evidence>
<evidence type="ECO:0000256" key="4">
    <source>
        <dbReference type="ARBA" id="ARBA00022598"/>
    </source>
</evidence>
<evidence type="ECO:0000256" key="2">
    <source>
        <dbReference type="ARBA" id="ARBA00008276"/>
    </source>
</evidence>
<dbReference type="PANTHER" id="PTHR11136:SF0">
    <property type="entry name" value="DIHYDROFOLATE SYNTHETASE-RELATED"/>
    <property type="match status" value="1"/>
</dbReference>
<dbReference type="GO" id="GO:0005737">
    <property type="term" value="C:cytoplasm"/>
    <property type="evidence" value="ECO:0007669"/>
    <property type="project" value="TreeGrafter"/>
</dbReference>
<dbReference type="Pfam" id="PF02875">
    <property type="entry name" value="Mur_ligase_C"/>
    <property type="match status" value="1"/>
</dbReference>
<dbReference type="OrthoDB" id="9809356at2"/>
<evidence type="ECO:0000256" key="5">
    <source>
        <dbReference type="ARBA" id="ARBA00022723"/>
    </source>
</evidence>
<dbReference type="InterPro" id="IPR036565">
    <property type="entry name" value="Mur-like_cat_sf"/>
</dbReference>
<keyword evidence="6 11" id="KW-0547">Nucleotide-binding</keyword>
<dbReference type="SUPFAM" id="SSF53244">
    <property type="entry name" value="MurD-like peptide ligases, peptide-binding domain"/>
    <property type="match status" value="1"/>
</dbReference>
<dbReference type="AlphaFoldDB" id="A0A154BS59"/>
<dbReference type="Proteomes" id="UP000076268">
    <property type="component" value="Unassembled WGS sequence"/>
</dbReference>
<proteinExistence type="inferred from homology"/>
<comment type="cofactor">
    <cofactor evidence="1">
        <name>Mg(2+)</name>
        <dbReference type="ChEBI" id="CHEBI:18420"/>
    </cofactor>
</comment>
<dbReference type="EMBL" id="LSGP01000017">
    <property type="protein sequence ID" value="KYZ76802.1"/>
    <property type="molecule type" value="Genomic_DNA"/>
</dbReference>
<dbReference type="GO" id="GO:0046872">
    <property type="term" value="F:metal ion binding"/>
    <property type="evidence" value="ECO:0007669"/>
    <property type="project" value="UniProtKB-KW"/>
</dbReference>
<keyword evidence="4 11" id="KW-0436">Ligase</keyword>
<dbReference type="Pfam" id="PF08245">
    <property type="entry name" value="Mur_ligase_M"/>
    <property type="match status" value="1"/>
</dbReference>
<dbReference type="RefSeq" id="WP_066242886.1">
    <property type="nucleotide sequence ID" value="NZ_LSGP01000017.1"/>
</dbReference>
<evidence type="ECO:0000256" key="8">
    <source>
        <dbReference type="ARBA" id="ARBA00022842"/>
    </source>
</evidence>
<evidence type="ECO:0000313" key="15">
    <source>
        <dbReference type="Proteomes" id="UP000076268"/>
    </source>
</evidence>
<dbReference type="InterPro" id="IPR018109">
    <property type="entry name" value="Folylpolyglutamate_synth_CS"/>
</dbReference>
<comment type="catalytic activity">
    <reaction evidence="10">
        <text>(6S)-5,6,7,8-tetrahydrofolyl-(gamma-L-Glu)(n) + L-glutamate + ATP = (6S)-5,6,7,8-tetrahydrofolyl-(gamma-L-Glu)(n+1) + ADP + phosphate + H(+)</text>
        <dbReference type="Rhea" id="RHEA:10580"/>
        <dbReference type="Rhea" id="RHEA-COMP:14738"/>
        <dbReference type="Rhea" id="RHEA-COMP:14740"/>
        <dbReference type="ChEBI" id="CHEBI:15378"/>
        <dbReference type="ChEBI" id="CHEBI:29985"/>
        <dbReference type="ChEBI" id="CHEBI:30616"/>
        <dbReference type="ChEBI" id="CHEBI:43474"/>
        <dbReference type="ChEBI" id="CHEBI:141005"/>
        <dbReference type="ChEBI" id="CHEBI:456216"/>
        <dbReference type="EC" id="6.3.2.17"/>
    </reaction>
</comment>
<evidence type="ECO:0000259" key="13">
    <source>
        <dbReference type="Pfam" id="PF08245"/>
    </source>
</evidence>
<dbReference type="InterPro" id="IPR004101">
    <property type="entry name" value="Mur_ligase_C"/>
</dbReference>
<keyword evidence="7 11" id="KW-0067">ATP-binding</keyword>
<keyword evidence="8" id="KW-0460">Magnesium</keyword>